<protein>
    <recommendedName>
        <fullName evidence="3">Secreted protein</fullName>
    </recommendedName>
</protein>
<proteinExistence type="predicted"/>
<evidence type="ECO:0008006" key="3">
    <source>
        <dbReference type="Google" id="ProtNLM"/>
    </source>
</evidence>
<reference evidence="2" key="1">
    <citation type="journal article" date="2019" name="Int. J. Syst. Evol. Microbiol.">
        <title>The Global Catalogue of Microorganisms (GCM) 10K type strain sequencing project: providing services to taxonomists for standard genome sequencing and annotation.</title>
        <authorList>
            <consortium name="The Broad Institute Genomics Platform"/>
            <consortium name="The Broad Institute Genome Sequencing Center for Infectious Disease"/>
            <person name="Wu L."/>
            <person name="Ma J."/>
        </authorList>
    </citation>
    <scope>NUCLEOTIDE SEQUENCE [LARGE SCALE GENOMIC DNA]</scope>
    <source>
        <strain evidence="2">KCTC 23314</strain>
    </source>
</reference>
<evidence type="ECO:0000313" key="2">
    <source>
        <dbReference type="Proteomes" id="UP000626210"/>
    </source>
</evidence>
<organism evidence="1 2">
    <name type="scientific">Pseudorhodoferax aquiterrae</name>
    <dbReference type="NCBI Taxonomy" id="747304"/>
    <lineage>
        <taxon>Bacteria</taxon>
        <taxon>Pseudomonadati</taxon>
        <taxon>Pseudomonadota</taxon>
        <taxon>Betaproteobacteria</taxon>
        <taxon>Burkholderiales</taxon>
        <taxon>Comamonadaceae</taxon>
    </lineage>
</organism>
<accession>A0ABQ3FVI4</accession>
<dbReference type="Proteomes" id="UP000626210">
    <property type="component" value="Unassembled WGS sequence"/>
</dbReference>
<name>A0ABQ3FVI4_9BURK</name>
<keyword evidence="2" id="KW-1185">Reference proteome</keyword>
<comment type="caution">
    <text evidence="1">The sequence shown here is derived from an EMBL/GenBank/DDBJ whole genome shotgun (WGS) entry which is preliminary data.</text>
</comment>
<sequence>MVPPVARITTLGNCWAWAMALAASRAAPAAKARMREGKYMRKTPGMLAFVARPGVTRRHGLVHGAAGPARARRKIQEACPLGLAVTCRLRMA</sequence>
<evidence type="ECO:0000313" key="1">
    <source>
        <dbReference type="EMBL" id="GHC70879.1"/>
    </source>
</evidence>
<dbReference type="EMBL" id="BMYK01000002">
    <property type="protein sequence ID" value="GHC70879.1"/>
    <property type="molecule type" value="Genomic_DNA"/>
</dbReference>
<gene>
    <name evidence="1" type="ORF">GCM10007320_05450</name>
</gene>